<evidence type="ECO:0000256" key="3">
    <source>
        <dbReference type="ARBA" id="ARBA00022603"/>
    </source>
</evidence>
<sequence length="270" mass="31473">MTQLLRPVYNPSGNSFSGWIGGKHKLAKTIIEQMPEHAHYVEVFAGAAWVLFKKTPSQYETINDINGELVNFYRVVKFHFDALVIELQATPISRDWFNWLKAQDPATLTDLQRAVRFYYTLKLAFGNKVADQHYIPVSNNRTRLDIAKQVRTRLAAVHDRLQHVNIENLSYHELIPRYDRADVMFYLDPPYFATEDYYGKDFFSRDDFVRLRDLLLNLKGKFILSINDLPETRALFADFIITDRQIRWCLGKNQISNANNGKELIITNHG</sequence>
<evidence type="ECO:0000256" key="2">
    <source>
        <dbReference type="ARBA" id="ARBA00011900"/>
    </source>
</evidence>
<dbReference type="Pfam" id="PF02086">
    <property type="entry name" value="MethyltransfD12"/>
    <property type="match status" value="1"/>
</dbReference>
<dbReference type="SUPFAM" id="SSF53335">
    <property type="entry name" value="S-adenosyl-L-methionine-dependent methyltransferases"/>
    <property type="match status" value="1"/>
</dbReference>
<dbReference type="GO" id="GO:0043565">
    <property type="term" value="F:sequence-specific DNA binding"/>
    <property type="evidence" value="ECO:0007669"/>
    <property type="project" value="TreeGrafter"/>
</dbReference>
<evidence type="ECO:0000313" key="9">
    <source>
        <dbReference type="Proteomes" id="UP000255193"/>
    </source>
</evidence>
<dbReference type="GO" id="GO:0032259">
    <property type="term" value="P:methylation"/>
    <property type="evidence" value="ECO:0007669"/>
    <property type="project" value="UniProtKB-KW"/>
</dbReference>
<dbReference type="PANTHER" id="PTHR30481">
    <property type="entry name" value="DNA ADENINE METHYLASE"/>
    <property type="match status" value="1"/>
</dbReference>
<name>A0A378Q4F1_9GAMM</name>
<keyword evidence="4 8" id="KW-0808">Transferase</keyword>
<feature type="binding site" evidence="7">
    <location>
        <position position="64"/>
    </location>
    <ligand>
        <name>S-adenosyl-L-methionine</name>
        <dbReference type="ChEBI" id="CHEBI:59789"/>
    </ligand>
</feature>
<dbReference type="RefSeq" id="WP_067056346.1">
    <property type="nucleotide sequence ID" value="NZ_MXAO01000048.1"/>
</dbReference>
<dbReference type="InterPro" id="IPR012263">
    <property type="entry name" value="M_m6A_EcoRV"/>
</dbReference>
<comment type="similarity">
    <text evidence="1">Belongs to the N(4)/N(6)-methyltransferase family.</text>
</comment>
<reference evidence="8 9" key="1">
    <citation type="submission" date="2018-06" db="EMBL/GenBank/DDBJ databases">
        <authorList>
            <consortium name="Pathogen Informatics"/>
            <person name="Doyle S."/>
        </authorList>
    </citation>
    <scope>NUCLEOTIDE SEQUENCE [LARGE SCALE GENOMIC DNA]</scope>
    <source>
        <strain evidence="8 9">NCTC11091</strain>
    </source>
</reference>
<evidence type="ECO:0000256" key="4">
    <source>
        <dbReference type="ARBA" id="ARBA00022679"/>
    </source>
</evidence>
<dbReference type="InterPro" id="IPR029063">
    <property type="entry name" value="SAM-dependent_MTases_sf"/>
</dbReference>
<keyword evidence="3 8" id="KW-0489">Methyltransferase</keyword>
<keyword evidence="5" id="KW-0949">S-adenosyl-L-methionine</keyword>
<dbReference type="Gene3D" id="3.40.50.150">
    <property type="entry name" value="Vaccinia Virus protein VP39"/>
    <property type="match status" value="1"/>
</dbReference>
<dbReference type="GO" id="GO:0009307">
    <property type="term" value="P:DNA restriction-modification system"/>
    <property type="evidence" value="ECO:0007669"/>
    <property type="project" value="InterPro"/>
</dbReference>
<dbReference type="Gene3D" id="1.10.1020.10">
    <property type="entry name" value="Adenine-specific Methyltransferase, Domain 2"/>
    <property type="match status" value="1"/>
</dbReference>
<evidence type="ECO:0000313" key="8">
    <source>
        <dbReference type="EMBL" id="STY95058.1"/>
    </source>
</evidence>
<feature type="binding site" evidence="7">
    <location>
        <position position="19"/>
    </location>
    <ligand>
        <name>S-adenosyl-L-methionine</name>
        <dbReference type="ChEBI" id="CHEBI:59789"/>
    </ligand>
</feature>
<organism evidence="8 9">
    <name type="scientific">Faucicola atlantae</name>
    <dbReference type="NCBI Taxonomy" id="34059"/>
    <lineage>
        <taxon>Bacteria</taxon>
        <taxon>Pseudomonadati</taxon>
        <taxon>Pseudomonadota</taxon>
        <taxon>Gammaproteobacteria</taxon>
        <taxon>Moraxellales</taxon>
        <taxon>Moraxellaceae</taxon>
        <taxon>Faucicola</taxon>
    </lineage>
</organism>
<dbReference type="GO" id="GO:0009007">
    <property type="term" value="F:site-specific DNA-methyltransferase (adenine-specific) activity"/>
    <property type="evidence" value="ECO:0007669"/>
    <property type="project" value="UniProtKB-EC"/>
</dbReference>
<dbReference type="GO" id="GO:1904047">
    <property type="term" value="F:S-adenosyl-L-methionine binding"/>
    <property type="evidence" value="ECO:0007669"/>
    <property type="project" value="TreeGrafter"/>
</dbReference>
<protein>
    <recommendedName>
        <fullName evidence="2">site-specific DNA-methyltransferase (adenine-specific)</fullName>
        <ecNumber evidence="2">2.1.1.72</ecNumber>
    </recommendedName>
</protein>
<dbReference type="PANTHER" id="PTHR30481:SF4">
    <property type="entry name" value="SITE-SPECIFIC DNA-METHYLTRANSFERASE (ADENINE-SPECIFIC)"/>
    <property type="match status" value="1"/>
</dbReference>
<comment type="catalytic activity">
    <reaction evidence="6">
        <text>a 2'-deoxyadenosine in DNA + S-adenosyl-L-methionine = an N(6)-methyl-2'-deoxyadenosine in DNA + S-adenosyl-L-homocysteine + H(+)</text>
        <dbReference type="Rhea" id="RHEA:15197"/>
        <dbReference type="Rhea" id="RHEA-COMP:12418"/>
        <dbReference type="Rhea" id="RHEA-COMP:12419"/>
        <dbReference type="ChEBI" id="CHEBI:15378"/>
        <dbReference type="ChEBI" id="CHEBI:57856"/>
        <dbReference type="ChEBI" id="CHEBI:59789"/>
        <dbReference type="ChEBI" id="CHEBI:90615"/>
        <dbReference type="ChEBI" id="CHEBI:90616"/>
        <dbReference type="EC" id="2.1.1.72"/>
    </reaction>
</comment>
<evidence type="ECO:0000256" key="1">
    <source>
        <dbReference type="ARBA" id="ARBA00006594"/>
    </source>
</evidence>
<dbReference type="InterPro" id="IPR023095">
    <property type="entry name" value="Ade_MeTrfase_dom_2"/>
</dbReference>
<gene>
    <name evidence="8" type="primary">dpnM</name>
    <name evidence="8" type="ORF">NCTC11091_00843</name>
</gene>
<dbReference type="EMBL" id="UGQA01000001">
    <property type="protein sequence ID" value="STY95058.1"/>
    <property type="molecule type" value="Genomic_DNA"/>
</dbReference>
<accession>A0A378Q4F1</accession>
<evidence type="ECO:0000256" key="5">
    <source>
        <dbReference type="ARBA" id="ARBA00022691"/>
    </source>
</evidence>
<dbReference type="PIRSF" id="PIRSF000398">
    <property type="entry name" value="M_m6A_EcoRV"/>
    <property type="match status" value="1"/>
</dbReference>
<proteinExistence type="inferred from homology"/>
<dbReference type="InterPro" id="IPR012327">
    <property type="entry name" value="MeTrfase_D12"/>
</dbReference>
<feature type="binding site" evidence="7">
    <location>
        <position position="23"/>
    </location>
    <ligand>
        <name>S-adenosyl-L-methionine</name>
        <dbReference type="ChEBI" id="CHEBI:59789"/>
    </ligand>
</feature>
<dbReference type="AlphaFoldDB" id="A0A378Q4F1"/>
<dbReference type="PRINTS" id="PR00505">
    <property type="entry name" value="D12N6MTFRASE"/>
</dbReference>
<dbReference type="GO" id="GO:0006298">
    <property type="term" value="P:mismatch repair"/>
    <property type="evidence" value="ECO:0007669"/>
    <property type="project" value="TreeGrafter"/>
</dbReference>
<dbReference type="Proteomes" id="UP000255193">
    <property type="component" value="Unassembled WGS sequence"/>
</dbReference>
<evidence type="ECO:0000256" key="6">
    <source>
        <dbReference type="ARBA" id="ARBA00047942"/>
    </source>
</evidence>
<dbReference type="REBASE" id="404925">
    <property type="entry name" value="M.Mat11091ORF843P"/>
</dbReference>
<dbReference type="EC" id="2.1.1.72" evidence="2"/>
<feature type="binding site" evidence="7">
    <location>
        <position position="188"/>
    </location>
    <ligand>
        <name>S-adenosyl-L-methionine</name>
        <dbReference type="ChEBI" id="CHEBI:59789"/>
    </ligand>
</feature>
<evidence type="ECO:0000256" key="7">
    <source>
        <dbReference type="PIRSR" id="PIRSR000398-1"/>
    </source>
</evidence>